<accession>A0ABS3AD49</accession>
<dbReference type="InterPro" id="IPR000792">
    <property type="entry name" value="Tscrpt_reg_LuxR_C"/>
</dbReference>
<dbReference type="PRINTS" id="PR00038">
    <property type="entry name" value="HTHLUXR"/>
</dbReference>
<evidence type="ECO:0000313" key="6">
    <source>
        <dbReference type="Proteomes" id="UP000772591"/>
    </source>
</evidence>
<name>A0ABS3AD49_9PSED</name>
<dbReference type="SUPFAM" id="SSF75516">
    <property type="entry name" value="Pheromone-binding domain of LuxR-like quorum-sensing transcription factors"/>
    <property type="match status" value="1"/>
</dbReference>
<evidence type="ECO:0000313" key="5">
    <source>
        <dbReference type="EMBL" id="MBN3965097.1"/>
    </source>
</evidence>
<evidence type="ECO:0000259" key="4">
    <source>
        <dbReference type="PROSITE" id="PS50043"/>
    </source>
</evidence>
<dbReference type="InterPro" id="IPR016032">
    <property type="entry name" value="Sig_transdc_resp-reg_C-effctor"/>
</dbReference>
<keyword evidence="2" id="KW-0238">DNA-binding</keyword>
<keyword evidence="3" id="KW-0804">Transcription</keyword>
<organism evidence="5 6">
    <name type="scientific">Pseudomonas gregormendelii</name>
    <dbReference type="NCBI Taxonomy" id="1628277"/>
    <lineage>
        <taxon>Bacteria</taxon>
        <taxon>Pseudomonadati</taxon>
        <taxon>Pseudomonadota</taxon>
        <taxon>Gammaproteobacteria</taxon>
        <taxon>Pseudomonadales</taxon>
        <taxon>Pseudomonadaceae</taxon>
        <taxon>Pseudomonas</taxon>
    </lineage>
</organism>
<dbReference type="PANTHER" id="PTHR44688:SF16">
    <property type="entry name" value="DNA-BINDING TRANSCRIPTIONAL ACTIVATOR DEVR_DOSR"/>
    <property type="match status" value="1"/>
</dbReference>
<dbReference type="Pfam" id="PF00196">
    <property type="entry name" value="GerE"/>
    <property type="match status" value="1"/>
</dbReference>
<dbReference type="PROSITE" id="PS50043">
    <property type="entry name" value="HTH_LUXR_2"/>
    <property type="match status" value="1"/>
</dbReference>
<dbReference type="PANTHER" id="PTHR44688">
    <property type="entry name" value="DNA-BINDING TRANSCRIPTIONAL ACTIVATOR DEVR_DOSR"/>
    <property type="match status" value="1"/>
</dbReference>
<dbReference type="Gene3D" id="1.10.10.10">
    <property type="entry name" value="Winged helix-like DNA-binding domain superfamily/Winged helix DNA-binding domain"/>
    <property type="match status" value="1"/>
</dbReference>
<evidence type="ECO:0000256" key="1">
    <source>
        <dbReference type="ARBA" id="ARBA00023015"/>
    </source>
</evidence>
<feature type="domain" description="HTH luxR-type" evidence="4">
    <location>
        <begin position="162"/>
        <end position="227"/>
    </location>
</feature>
<keyword evidence="6" id="KW-1185">Reference proteome</keyword>
<dbReference type="EMBL" id="JADEVO010000007">
    <property type="protein sequence ID" value="MBN3965097.1"/>
    <property type="molecule type" value="Genomic_DNA"/>
</dbReference>
<dbReference type="InterPro" id="IPR036693">
    <property type="entry name" value="TF_LuxR_autoind-bd_dom_sf"/>
</dbReference>
<keyword evidence="1" id="KW-0805">Transcription regulation</keyword>
<dbReference type="SUPFAM" id="SSF46894">
    <property type="entry name" value="C-terminal effector domain of the bipartite response regulators"/>
    <property type="match status" value="1"/>
</dbReference>
<evidence type="ECO:0000256" key="2">
    <source>
        <dbReference type="ARBA" id="ARBA00023125"/>
    </source>
</evidence>
<protein>
    <recommendedName>
        <fullName evidence="4">HTH luxR-type domain-containing protein</fullName>
    </recommendedName>
</protein>
<gene>
    <name evidence="5" type="ORF">IMW75_07325</name>
</gene>
<dbReference type="RefSeq" id="WP_205892214.1">
    <property type="nucleotide sequence ID" value="NZ_JADEVO010000007.1"/>
</dbReference>
<dbReference type="Gene3D" id="3.30.450.80">
    <property type="entry name" value="Transcription factor LuxR-like, autoinducer-binding domain"/>
    <property type="match status" value="1"/>
</dbReference>
<dbReference type="InterPro" id="IPR036388">
    <property type="entry name" value="WH-like_DNA-bd_sf"/>
</dbReference>
<dbReference type="SMART" id="SM00421">
    <property type="entry name" value="HTH_LUXR"/>
    <property type="match status" value="1"/>
</dbReference>
<sequence length="229" mass="25677">MNIKEATSLEHEICAAIAACKSVEDLNEKCIEVTKQMNFDYFLYRIQYPTPFTNPRTKILGNYPLGKPTPKATNHRTTGHLKIDSEQPKSFNSTPITSRKIESHSKIYFFTQSAKKNDGIHEQTIIARTGRKITQPELVAVRALINSITTEIYNKLLAIDGQNTKAVVLTPREKEILLWGADGKTSEEIAMILGLSQNSVNFHHKTIQKKLGTSNRAQAIAHAIIKGYL</sequence>
<comment type="caution">
    <text evidence="5">The sequence shown here is derived from an EMBL/GenBank/DDBJ whole genome shotgun (WGS) entry which is preliminary data.</text>
</comment>
<dbReference type="Proteomes" id="UP000772591">
    <property type="component" value="Unassembled WGS sequence"/>
</dbReference>
<proteinExistence type="predicted"/>
<dbReference type="CDD" id="cd06170">
    <property type="entry name" value="LuxR_C_like"/>
    <property type="match status" value="1"/>
</dbReference>
<evidence type="ECO:0000256" key="3">
    <source>
        <dbReference type="ARBA" id="ARBA00023163"/>
    </source>
</evidence>
<reference evidence="5 6" key="1">
    <citation type="journal article" date="2021" name="Int. J. Syst. Evol. Microbiol.">
        <title>Pseudomonas piscium sp. nov., Pseudomonas pisciculturae sp. nov., Pseudomonas mucoides sp. nov. and Pseudomonas neuropathica sp. nov. isolated from rainbow trout.</title>
        <authorList>
            <person name="Duman M."/>
            <person name="Mulet M."/>
            <person name="Altun S."/>
            <person name="Saticioglu I.B."/>
            <person name="Gomila M."/>
            <person name="Lalucat J."/>
            <person name="Garcia-Valdes E."/>
        </authorList>
    </citation>
    <scope>NUCLEOTIDE SEQUENCE [LARGE SCALE GENOMIC DNA]</scope>
    <source>
        <strain evidence="5 6">LMG 28632</strain>
    </source>
</reference>